<dbReference type="PANTHER" id="PTHR46401">
    <property type="entry name" value="GLYCOSYLTRANSFERASE WBBK-RELATED"/>
    <property type="match status" value="1"/>
</dbReference>
<dbReference type="CDD" id="cd03809">
    <property type="entry name" value="GT4_MtfB-like"/>
    <property type="match status" value="1"/>
</dbReference>
<evidence type="ECO:0000313" key="3">
    <source>
        <dbReference type="EMBL" id="TNJ34058.1"/>
    </source>
</evidence>
<evidence type="ECO:0000256" key="1">
    <source>
        <dbReference type="ARBA" id="ARBA00022679"/>
    </source>
</evidence>
<gene>
    <name evidence="3" type="ORF">FGF68_10525</name>
</gene>
<organism evidence="3 4">
    <name type="scientific">Prosthecochloris vibrioformis</name>
    <name type="common">Chlorobium vibrioforme</name>
    <dbReference type="NCBI Taxonomy" id="1098"/>
    <lineage>
        <taxon>Bacteria</taxon>
        <taxon>Pseudomonadati</taxon>
        <taxon>Chlorobiota</taxon>
        <taxon>Chlorobiia</taxon>
        <taxon>Chlorobiales</taxon>
        <taxon>Chlorobiaceae</taxon>
        <taxon>Prosthecochloris</taxon>
    </lineage>
</organism>
<dbReference type="InterPro" id="IPR028098">
    <property type="entry name" value="Glyco_trans_4-like_N"/>
</dbReference>
<keyword evidence="1 3" id="KW-0808">Transferase</keyword>
<dbReference type="Gene3D" id="3.40.50.2000">
    <property type="entry name" value="Glycogen Phosphorylase B"/>
    <property type="match status" value="2"/>
</dbReference>
<sequence>MKEMMKSYDEPIIMTALKTTLRVLFDCHTFDVGWQGTSTYLAGLINALPRIVAEREPDLDLQIICAANDQQAVDRFIHVEYKFELIRTGFVVRNLLDIPRVSRRCAADLVVSQYVRPFFCACPTLCVIHDVLFLDYPDNFSWKYRSIRKLLFQWSARRSSFVSTVSRYSSERIAHHLGIRQDAILVIPNAVDQAFLSAARVRKANDMGLRLLSVSRLERRKRHEWGIDALEALVSRGIVASYTIIGGGDGSYAQELRNAVSVARTVRGLDVELKSGLDFSSLVQEYADADLFLCPSLAEGFGIPVIEAGAAGTPCVSTNGGALAELEGQFSGCMTPAEDREAFIDAVCAVADDIKMLFITAQDSRGDVVNTYSWDQVAHAYVDVFKILTE</sequence>
<dbReference type="Pfam" id="PF13692">
    <property type="entry name" value="Glyco_trans_1_4"/>
    <property type="match status" value="1"/>
</dbReference>
<dbReference type="EMBL" id="VDCI01000016">
    <property type="protein sequence ID" value="TNJ34058.1"/>
    <property type="molecule type" value="Genomic_DNA"/>
</dbReference>
<feature type="domain" description="Glycosyltransferase subfamily 4-like N-terminal" evidence="2">
    <location>
        <begin position="60"/>
        <end position="193"/>
    </location>
</feature>
<dbReference type="Pfam" id="PF13439">
    <property type="entry name" value="Glyco_transf_4"/>
    <property type="match status" value="1"/>
</dbReference>
<dbReference type="GO" id="GO:0016757">
    <property type="term" value="F:glycosyltransferase activity"/>
    <property type="evidence" value="ECO:0007669"/>
    <property type="project" value="TreeGrafter"/>
</dbReference>
<accession>A0A5C4RSP0</accession>
<dbReference type="AlphaFoldDB" id="A0A5C4RSP0"/>
<dbReference type="PANTHER" id="PTHR46401:SF2">
    <property type="entry name" value="GLYCOSYLTRANSFERASE WBBK-RELATED"/>
    <property type="match status" value="1"/>
</dbReference>
<dbReference type="SUPFAM" id="SSF53756">
    <property type="entry name" value="UDP-Glycosyltransferase/glycogen phosphorylase"/>
    <property type="match status" value="1"/>
</dbReference>
<proteinExistence type="predicted"/>
<keyword evidence="4" id="KW-1185">Reference proteome</keyword>
<protein>
    <submittedName>
        <fullName evidence="3">Glycosyltransferase family 4 protein</fullName>
    </submittedName>
</protein>
<evidence type="ECO:0000259" key="2">
    <source>
        <dbReference type="Pfam" id="PF13439"/>
    </source>
</evidence>
<dbReference type="Proteomes" id="UP000309544">
    <property type="component" value="Unassembled WGS sequence"/>
</dbReference>
<comment type="caution">
    <text evidence="3">The sequence shown here is derived from an EMBL/GenBank/DDBJ whole genome shotgun (WGS) entry which is preliminary data.</text>
</comment>
<reference evidence="3 4" key="1">
    <citation type="submission" date="2019-05" db="EMBL/GenBank/DDBJ databases">
        <title>Draft Whole-Genome sequence of the green sulfur bacterium Prosthecochloris vibrioformis DSM 260.</title>
        <authorList>
            <person name="Meyer T.E."/>
            <person name="Kyndt J.A."/>
        </authorList>
    </citation>
    <scope>NUCLEOTIDE SEQUENCE [LARGE SCALE GENOMIC DNA]</scope>
    <source>
        <strain evidence="3 4">DSM 260</strain>
    </source>
</reference>
<name>A0A5C4RSP0_PROVB</name>
<evidence type="ECO:0000313" key="4">
    <source>
        <dbReference type="Proteomes" id="UP000309544"/>
    </source>
</evidence>